<feature type="region of interest" description="Disordered" evidence="1">
    <location>
        <begin position="61"/>
        <end position="85"/>
    </location>
</feature>
<proteinExistence type="predicted"/>
<reference evidence="2" key="1">
    <citation type="submission" date="2022-08" db="EMBL/GenBank/DDBJ databases">
        <title>A Global Phylogenomic Analysis of the Shiitake Genus Lentinula.</title>
        <authorList>
            <consortium name="DOE Joint Genome Institute"/>
            <person name="Sierra-Patev S."/>
            <person name="Min B."/>
            <person name="Naranjo-Ortiz M."/>
            <person name="Looney B."/>
            <person name="Konkel Z."/>
            <person name="Slot J.C."/>
            <person name="Sakamoto Y."/>
            <person name="Steenwyk J.L."/>
            <person name="Rokas A."/>
            <person name="Carro J."/>
            <person name="Camarero S."/>
            <person name="Ferreira P."/>
            <person name="Molpeceres G."/>
            <person name="Ruiz-Duenas F.J."/>
            <person name="Serrano A."/>
            <person name="Henrissat B."/>
            <person name="Drula E."/>
            <person name="Hughes K.W."/>
            <person name="Mata J.L."/>
            <person name="Ishikawa N.K."/>
            <person name="Vargas-Isla R."/>
            <person name="Ushijima S."/>
            <person name="Smith C.A."/>
            <person name="Ahrendt S."/>
            <person name="Andreopoulos W."/>
            <person name="He G."/>
            <person name="Labutti K."/>
            <person name="Lipzen A."/>
            <person name="Ng V."/>
            <person name="Riley R."/>
            <person name="Sandor L."/>
            <person name="Barry K."/>
            <person name="Martinez A.T."/>
            <person name="Xiao Y."/>
            <person name="Gibbons J.G."/>
            <person name="Terashima K."/>
            <person name="Grigoriev I.V."/>
            <person name="Hibbett D.S."/>
        </authorList>
    </citation>
    <scope>NUCLEOTIDE SEQUENCE</scope>
    <source>
        <strain evidence="2">JLM2183</strain>
    </source>
</reference>
<evidence type="ECO:0000256" key="1">
    <source>
        <dbReference type="SAM" id="MobiDB-lite"/>
    </source>
</evidence>
<dbReference type="EMBL" id="JAOTPV010000005">
    <property type="protein sequence ID" value="KAJ4482229.1"/>
    <property type="molecule type" value="Genomic_DNA"/>
</dbReference>
<keyword evidence="3" id="KW-1185">Reference proteome</keyword>
<dbReference type="AlphaFoldDB" id="A0A9W9DRG2"/>
<dbReference type="OrthoDB" id="3057617at2759"/>
<sequence>MGDMSMGLAYLCGGCCCFNDTEGSQLSRSRKHPKENDIKNEFMKRDYRRDKGGKIRYNQVISEQPNSQTWMGRNDEPRGTGETTL</sequence>
<protein>
    <submittedName>
        <fullName evidence="2">Uncharacterized protein</fullName>
    </submittedName>
</protein>
<organism evidence="2 3">
    <name type="scientific">Lentinula aciculospora</name>
    <dbReference type="NCBI Taxonomy" id="153920"/>
    <lineage>
        <taxon>Eukaryota</taxon>
        <taxon>Fungi</taxon>
        <taxon>Dikarya</taxon>
        <taxon>Basidiomycota</taxon>
        <taxon>Agaricomycotina</taxon>
        <taxon>Agaricomycetes</taxon>
        <taxon>Agaricomycetidae</taxon>
        <taxon>Agaricales</taxon>
        <taxon>Marasmiineae</taxon>
        <taxon>Omphalotaceae</taxon>
        <taxon>Lentinula</taxon>
    </lineage>
</organism>
<evidence type="ECO:0000313" key="3">
    <source>
        <dbReference type="Proteomes" id="UP001150266"/>
    </source>
</evidence>
<evidence type="ECO:0000313" key="2">
    <source>
        <dbReference type="EMBL" id="KAJ4482229.1"/>
    </source>
</evidence>
<accession>A0A9W9DRG2</accession>
<feature type="compositionally biased region" description="Polar residues" evidence="1">
    <location>
        <begin position="61"/>
        <end position="71"/>
    </location>
</feature>
<gene>
    <name evidence="2" type="ORF">J3R30DRAFT_3457866</name>
</gene>
<comment type="caution">
    <text evidence="2">The sequence shown here is derived from an EMBL/GenBank/DDBJ whole genome shotgun (WGS) entry which is preliminary data.</text>
</comment>
<name>A0A9W9DRG2_9AGAR</name>
<dbReference type="Proteomes" id="UP001150266">
    <property type="component" value="Unassembled WGS sequence"/>
</dbReference>